<dbReference type="InterPro" id="IPR046732">
    <property type="entry name" value="DUF6624"/>
</dbReference>
<organism evidence="1 2">
    <name type="scientific">Flavobacterium supellecticarium</name>
    <dbReference type="NCBI Taxonomy" id="2565924"/>
    <lineage>
        <taxon>Bacteria</taxon>
        <taxon>Pseudomonadati</taxon>
        <taxon>Bacteroidota</taxon>
        <taxon>Flavobacteriia</taxon>
        <taxon>Flavobacteriales</taxon>
        <taxon>Flavobacteriaceae</taxon>
        <taxon>Flavobacterium</taxon>
    </lineage>
</organism>
<dbReference type="OrthoDB" id="1164858at2"/>
<protein>
    <submittedName>
        <fullName evidence="1">Uncharacterized protein</fullName>
    </submittedName>
</protein>
<dbReference type="AlphaFoldDB" id="A0A4S3ZQS7"/>
<gene>
    <name evidence="1" type="ORF">E6C50_16025</name>
</gene>
<dbReference type="EMBL" id="SSNZ01000010">
    <property type="protein sequence ID" value="THF47939.1"/>
    <property type="molecule type" value="Genomic_DNA"/>
</dbReference>
<dbReference type="Proteomes" id="UP000307507">
    <property type="component" value="Unassembled WGS sequence"/>
</dbReference>
<evidence type="ECO:0000313" key="2">
    <source>
        <dbReference type="Proteomes" id="UP000307507"/>
    </source>
</evidence>
<dbReference type="RefSeq" id="WP_136404253.1">
    <property type="nucleotide sequence ID" value="NZ_SSNZ01000010.1"/>
</dbReference>
<reference evidence="1 2" key="1">
    <citation type="submission" date="2019-04" db="EMBL/GenBank/DDBJ databases">
        <title>Flavobacterium sp. nov. isolated from construction timber.</title>
        <authorList>
            <person name="Lin S.-Y."/>
            <person name="Chang C.-T."/>
            <person name="Young C.-C."/>
        </authorList>
    </citation>
    <scope>NUCLEOTIDE SEQUENCE [LARGE SCALE GENOMIC DNA]</scope>
    <source>
        <strain evidence="1 2">CC-CTC003</strain>
    </source>
</reference>
<dbReference type="Pfam" id="PF20329">
    <property type="entry name" value="DUF6624"/>
    <property type="match status" value="1"/>
</dbReference>
<sequence>MKKIILFFGLVGTLVSGMAQEQSIKTLAQELRIIGANDQKDRAQIEYIQNKYGSQSPEMNALWKSIGTNDSINIIKVSAILDRYGWLGPDEVGEEENRILFLVVQHADLPVQEKYLPMLRKAVKDQKAKSSHLALLEDRVALRQGKKQIYGSQIAWDMKNNRNYILPLEDPDNVDKRRAKMGLPPLTDYIAYWNMKWDPEQYKKELPEIEKMQQSKKKLSVKLLKMRF</sequence>
<proteinExistence type="predicted"/>
<name>A0A4S3ZQS7_9FLAO</name>
<evidence type="ECO:0000313" key="1">
    <source>
        <dbReference type="EMBL" id="THF47939.1"/>
    </source>
</evidence>
<comment type="caution">
    <text evidence="1">The sequence shown here is derived from an EMBL/GenBank/DDBJ whole genome shotgun (WGS) entry which is preliminary data.</text>
</comment>
<accession>A0A4S3ZQS7</accession>
<keyword evidence="2" id="KW-1185">Reference proteome</keyword>